<protein>
    <submittedName>
        <fullName evidence="2">Uncharacterized protein</fullName>
    </submittedName>
</protein>
<evidence type="ECO:0000313" key="2">
    <source>
        <dbReference type="EMBL" id="CAH9134059.1"/>
    </source>
</evidence>
<evidence type="ECO:0000256" key="1">
    <source>
        <dbReference type="SAM" id="MobiDB-lite"/>
    </source>
</evidence>
<sequence length="326" mass="34358">MVLRAEKRSRGKRLKVIGLRRCDICWEKFVTGSSDIETEPPRHRRPIENNQVSSSVALPSSQTSSQVSSQSLAASHVSTSSSLSVSSSAHSQTASSSLLASRLSSQVSSESLSASHSALASSPAEDRPSQTSVLAYPHSSQTSSLSVVLSSQDELQSASPSTQVSSLSTQVPSLSRATFSSYLAPSPTYSLSWCQSTKPSRGVSVDCTSVEGNKALLSIDVDSASINPNLVINGFEIRRLCGVANALARIGQVSCEDELTSTNGLDSMYKLAIVFWNVIGIVKGCLGGKWQVCAEARHAALASSTALFRSASDAPTCRDLVICHGS</sequence>
<gene>
    <name evidence="2" type="ORF">CEPIT_LOCUS33423</name>
</gene>
<feature type="compositionally biased region" description="Polar residues" evidence="1">
    <location>
        <begin position="48"/>
        <end position="59"/>
    </location>
</feature>
<dbReference type="AlphaFoldDB" id="A0AAV0FEX5"/>
<feature type="compositionally biased region" description="Low complexity" evidence="1">
    <location>
        <begin position="60"/>
        <end position="72"/>
    </location>
</feature>
<dbReference type="Proteomes" id="UP001152523">
    <property type="component" value="Unassembled WGS sequence"/>
</dbReference>
<feature type="non-terminal residue" evidence="2">
    <location>
        <position position="326"/>
    </location>
</feature>
<name>A0AAV0FEX5_9ASTE</name>
<organism evidence="2 3">
    <name type="scientific">Cuscuta epithymum</name>
    <dbReference type="NCBI Taxonomy" id="186058"/>
    <lineage>
        <taxon>Eukaryota</taxon>
        <taxon>Viridiplantae</taxon>
        <taxon>Streptophyta</taxon>
        <taxon>Embryophyta</taxon>
        <taxon>Tracheophyta</taxon>
        <taxon>Spermatophyta</taxon>
        <taxon>Magnoliopsida</taxon>
        <taxon>eudicotyledons</taxon>
        <taxon>Gunneridae</taxon>
        <taxon>Pentapetalae</taxon>
        <taxon>asterids</taxon>
        <taxon>lamiids</taxon>
        <taxon>Solanales</taxon>
        <taxon>Convolvulaceae</taxon>
        <taxon>Cuscuteae</taxon>
        <taxon>Cuscuta</taxon>
        <taxon>Cuscuta subgen. Cuscuta</taxon>
    </lineage>
</organism>
<accession>A0AAV0FEX5</accession>
<comment type="caution">
    <text evidence="2">The sequence shown here is derived from an EMBL/GenBank/DDBJ whole genome shotgun (WGS) entry which is preliminary data.</text>
</comment>
<reference evidence="2" key="1">
    <citation type="submission" date="2022-07" db="EMBL/GenBank/DDBJ databases">
        <authorList>
            <person name="Macas J."/>
            <person name="Novak P."/>
            <person name="Neumann P."/>
        </authorList>
    </citation>
    <scope>NUCLEOTIDE SEQUENCE</scope>
</reference>
<proteinExistence type="predicted"/>
<dbReference type="EMBL" id="CAMAPF010000979">
    <property type="protein sequence ID" value="CAH9134059.1"/>
    <property type="molecule type" value="Genomic_DNA"/>
</dbReference>
<evidence type="ECO:0000313" key="3">
    <source>
        <dbReference type="Proteomes" id="UP001152523"/>
    </source>
</evidence>
<keyword evidence="3" id="KW-1185">Reference proteome</keyword>
<feature type="region of interest" description="Disordered" evidence="1">
    <location>
        <begin position="35"/>
        <end position="72"/>
    </location>
</feature>